<reference evidence="3" key="1">
    <citation type="submission" date="2017-02" db="EMBL/GenBank/DDBJ databases">
        <authorList>
            <person name="Varghese N."/>
            <person name="Submissions S."/>
        </authorList>
    </citation>
    <scope>NUCLEOTIDE SEQUENCE [LARGE SCALE GENOMIC DNA]</scope>
    <source>
        <strain evidence="3">DSM 23546</strain>
    </source>
</reference>
<organism evidence="2 3">
    <name type="scientific">Maribacter arcticus</name>
    <dbReference type="NCBI Taxonomy" id="561365"/>
    <lineage>
        <taxon>Bacteria</taxon>
        <taxon>Pseudomonadati</taxon>
        <taxon>Bacteroidota</taxon>
        <taxon>Flavobacteriia</taxon>
        <taxon>Flavobacteriales</taxon>
        <taxon>Flavobacteriaceae</taxon>
        <taxon>Maribacter</taxon>
    </lineage>
</organism>
<feature type="transmembrane region" description="Helical" evidence="1">
    <location>
        <begin position="48"/>
        <end position="69"/>
    </location>
</feature>
<keyword evidence="3" id="KW-1185">Reference proteome</keyword>
<evidence type="ECO:0000256" key="1">
    <source>
        <dbReference type="SAM" id="Phobius"/>
    </source>
</evidence>
<name>A0A1T5CNM9_9FLAO</name>
<dbReference type="STRING" id="561365.SAMN05660866_02349"/>
<feature type="transmembrane region" description="Helical" evidence="1">
    <location>
        <begin position="6"/>
        <end position="25"/>
    </location>
</feature>
<sequence>MSIIGKIAFILTVGIVIFIWNKYAIQMMIGKVVKKNPKNKWLAEKKSIITKGFQGFYWLFYVLFTIAILSSD</sequence>
<keyword evidence="1" id="KW-0812">Transmembrane</keyword>
<dbReference type="RefSeq" id="WP_143814484.1">
    <property type="nucleotide sequence ID" value="NZ_FUYL01000007.1"/>
</dbReference>
<dbReference type="OrthoDB" id="9934681at2"/>
<accession>A0A1T5CNM9</accession>
<evidence type="ECO:0000313" key="2">
    <source>
        <dbReference type="EMBL" id="SKB61115.1"/>
    </source>
</evidence>
<protein>
    <submittedName>
        <fullName evidence="2">Uncharacterized protein</fullName>
    </submittedName>
</protein>
<keyword evidence="1" id="KW-1133">Transmembrane helix</keyword>
<proteinExistence type="predicted"/>
<dbReference type="Proteomes" id="UP000190339">
    <property type="component" value="Unassembled WGS sequence"/>
</dbReference>
<gene>
    <name evidence="2" type="ORF">SAMN05660866_02349</name>
</gene>
<evidence type="ECO:0000313" key="3">
    <source>
        <dbReference type="Proteomes" id="UP000190339"/>
    </source>
</evidence>
<keyword evidence="1" id="KW-0472">Membrane</keyword>
<dbReference type="AlphaFoldDB" id="A0A1T5CNM9"/>
<dbReference type="EMBL" id="FUYL01000007">
    <property type="protein sequence ID" value="SKB61115.1"/>
    <property type="molecule type" value="Genomic_DNA"/>
</dbReference>